<proteinExistence type="predicted"/>
<organism evidence="3 4">
    <name type="scientific">Novosphingobium arvoryzae</name>
    <dbReference type="NCBI Taxonomy" id="1256514"/>
    <lineage>
        <taxon>Bacteria</taxon>
        <taxon>Pseudomonadati</taxon>
        <taxon>Pseudomonadota</taxon>
        <taxon>Alphaproteobacteria</taxon>
        <taxon>Sphingomonadales</taxon>
        <taxon>Sphingomonadaceae</taxon>
        <taxon>Novosphingobium</taxon>
    </lineage>
</organism>
<evidence type="ECO:0000256" key="1">
    <source>
        <dbReference type="ARBA" id="ARBA00004328"/>
    </source>
</evidence>
<name>A0A918VIK8_9SPHN</name>
<protein>
    <submittedName>
        <fullName evidence="3">Phage capsid protein</fullName>
    </submittedName>
</protein>
<feature type="domain" description="Phage capsid-like C-terminal" evidence="2">
    <location>
        <begin position="151"/>
        <end position="423"/>
    </location>
</feature>
<gene>
    <name evidence="3" type="ORF">GCM10011617_26880</name>
</gene>
<dbReference type="Pfam" id="PF05065">
    <property type="entry name" value="Phage_capsid"/>
    <property type="match status" value="1"/>
</dbReference>
<dbReference type="NCBIfam" id="TIGR01554">
    <property type="entry name" value="major_cap_HK97"/>
    <property type="match status" value="1"/>
</dbReference>
<dbReference type="AlphaFoldDB" id="A0A918VIK8"/>
<reference evidence="3" key="1">
    <citation type="journal article" date="2014" name="Int. J. Syst. Evol. Microbiol.">
        <title>Complete genome sequence of Corynebacterium casei LMG S-19264T (=DSM 44701T), isolated from a smear-ripened cheese.</title>
        <authorList>
            <consortium name="US DOE Joint Genome Institute (JGI-PGF)"/>
            <person name="Walter F."/>
            <person name="Albersmeier A."/>
            <person name="Kalinowski J."/>
            <person name="Ruckert C."/>
        </authorList>
    </citation>
    <scope>NUCLEOTIDE SEQUENCE</scope>
    <source>
        <strain evidence="3">KCTC 32422</strain>
    </source>
</reference>
<dbReference type="InterPro" id="IPR054612">
    <property type="entry name" value="Phage_capsid-like_C"/>
</dbReference>
<dbReference type="RefSeq" id="WP_189542396.1">
    <property type="nucleotide sequence ID" value="NZ_BMZD01000007.1"/>
</dbReference>
<dbReference type="Gene3D" id="3.30.2400.10">
    <property type="entry name" value="Major capsid protein gp5"/>
    <property type="match status" value="1"/>
</dbReference>
<dbReference type="SUPFAM" id="SSF56563">
    <property type="entry name" value="Major capsid protein gp5"/>
    <property type="match status" value="1"/>
</dbReference>
<evidence type="ECO:0000259" key="2">
    <source>
        <dbReference type="Pfam" id="PF05065"/>
    </source>
</evidence>
<comment type="subcellular location">
    <subcellularLocation>
        <location evidence="1">Virion</location>
    </subcellularLocation>
</comment>
<evidence type="ECO:0000313" key="3">
    <source>
        <dbReference type="EMBL" id="GHA04441.1"/>
    </source>
</evidence>
<reference evidence="3" key="2">
    <citation type="submission" date="2020-09" db="EMBL/GenBank/DDBJ databases">
        <authorList>
            <person name="Sun Q."/>
            <person name="Kim S."/>
        </authorList>
    </citation>
    <scope>NUCLEOTIDE SEQUENCE</scope>
    <source>
        <strain evidence="3">KCTC 32422</strain>
    </source>
</reference>
<dbReference type="Proteomes" id="UP000634139">
    <property type="component" value="Unassembled WGS sequence"/>
</dbReference>
<evidence type="ECO:0000313" key="4">
    <source>
        <dbReference type="Proteomes" id="UP000634139"/>
    </source>
</evidence>
<accession>A0A918VIK8</accession>
<keyword evidence="4" id="KW-1185">Reference proteome</keyword>
<dbReference type="EMBL" id="BMZD01000007">
    <property type="protein sequence ID" value="GHA04441.1"/>
    <property type="molecule type" value="Genomic_DNA"/>
</dbReference>
<dbReference type="Gene3D" id="3.30.2320.10">
    <property type="entry name" value="hypothetical protein PF0899 domain"/>
    <property type="match status" value="1"/>
</dbReference>
<dbReference type="InterPro" id="IPR024455">
    <property type="entry name" value="Phage_capsid"/>
</dbReference>
<comment type="caution">
    <text evidence="3">The sequence shown here is derived from an EMBL/GenBank/DDBJ whole genome shotgun (WGS) entry which is preliminary data.</text>
</comment>
<sequence>MNNTIALKRDRVSLIDDARSLLAQMQTERDAAKLADLERRHDAAMRELDLNALDIEAAQMAAGDAESRAANRPGCDAIAPGSDDGSTLLQGKRSAWVDQRGQPVRVLTRSERMGGNRNEAVGFGDLVRAKVTGPRNEAETRALAAGTDSAGGFTVPAPLAADFIDRLRARSVAIAAGAQTVEMDSSTLSMARIDTDPGCDWRAENAAIAENDPTFSRVLFEAKTLAGRVPMSRELLEDSTNIGAALEAAFAGAMATALDRAAIYGDGTGNSPTGVWHTSGINAVSMGTNGAALAGYDPILDAMLALKNANAADPTAMICAPRTEIALAKLKDADGNPLRAPDLVSRVPLLSTTSAPIDETEGTATNASSIVIGDFRDLLIGLRTSLEIRIFDQPLAGNGQLLAIAWLRADIQTARPKSFCKLTGIKPA</sequence>